<name>A0AAD9R2L5_ACRCE</name>
<dbReference type="InterPro" id="IPR029164">
    <property type="entry name" value="PIG-Y"/>
</dbReference>
<feature type="transmembrane region" description="Helical" evidence="1">
    <location>
        <begin position="78"/>
        <end position="98"/>
    </location>
</feature>
<keyword evidence="2" id="KW-0808">Transferase</keyword>
<accession>A0AAD9R2L5</accession>
<keyword evidence="1" id="KW-0472">Membrane</keyword>
<gene>
    <name evidence="2" type="ORF">P5673_003435</name>
</gene>
<sequence length="107" mass="12432">MLIQTFVDFDTNYIASSGRLVMAEENSVHFTFANDFAPYFLLVFSPVFALTCLFGIFYTYLTTEDFPESCLNQYSPCYFGLLVPTSIPVMVTFMYFNWMGLKFFIHN</sequence>
<reference evidence="2" key="1">
    <citation type="journal article" date="2023" name="G3 (Bethesda)">
        <title>Whole genome assembly and annotation of the endangered Caribbean coral Acropora cervicornis.</title>
        <authorList>
            <person name="Selwyn J.D."/>
            <person name="Vollmer S.V."/>
        </authorList>
    </citation>
    <scope>NUCLEOTIDE SEQUENCE</scope>
    <source>
        <strain evidence="2">K2</strain>
    </source>
</reference>
<keyword evidence="1" id="KW-1133">Transmembrane helix</keyword>
<comment type="caution">
    <text evidence="2">The sequence shown here is derived from an EMBL/GenBank/DDBJ whole genome shotgun (WGS) entry which is preliminary data.</text>
</comment>
<dbReference type="EMBL" id="JARQWQ010000005">
    <property type="protein sequence ID" value="KAK2572009.1"/>
    <property type="molecule type" value="Genomic_DNA"/>
</dbReference>
<evidence type="ECO:0000256" key="1">
    <source>
        <dbReference type="SAM" id="Phobius"/>
    </source>
</evidence>
<proteinExistence type="predicted"/>
<organism evidence="2 3">
    <name type="scientific">Acropora cervicornis</name>
    <name type="common">Staghorn coral</name>
    <dbReference type="NCBI Taxonomy" id="6130"/>
    <lineage>
        <taxon>Eukaryota</taxon>
        <taxon>Metazoa</taxon>
        <taxon>Cnidaria</taxon>
        <taxon>Anthozoa</taxon>
        <taxon>Hexacorallia</taxon>
        <taxon>Scleractinia</taxon>
        <taxon>Astrocoeniina</taxon>
        <taxon>Acroporidae</taxon>
        <taxon>Acropora</taxon>
    </lineage>
</organism>
<keyword evidence="3" id="KW-1185">Reference proteome</keyword>
<reference evidence="2" key="2">
    <citation type="journal article" date="2023" name="Science">
        <title>Genomic signatures of disease resistance in endangered staghorn corals.</title>
        <authorList>
            <person name="Vollmer S.V."/>
            <person name="Selwyn J.D."/>
            <person name="Despard B.A."/>
            <person name="Roesel C.L."/>
        </authorList>
    </citation>
    <scope>NUCLEOTIDE SEQUENCE</scope>
    <source>
        <strain evidence="2">K2</strain>
    </source>
</reference>
<dbReference type="Proteomes" id="UP001249851">
    <property type="component" value="Unassembled WGS sequence"/>
</dbReference>
<keyword evidence="1" id="KW-0812">Transmembrane</keyword>
<dbReference type="Pfam" id="PF15159">
    <property type="entry name" value="PIG-Y"/>
    <property type="match status" value="1"/>
</dbReference>
<evidence type="ECO:0000313" key="3">
    <source>
        <dbReference type="Proteomes" id="UP001249851"/>
    </source>
</evidence>
<protein>
    <submittedName>
        <fullName evidence="2">Phosphatidylinositol N-acetylglucosaminyltransferase subunit Y</fullName>
    </submittedName>
</protein>
<evidence type="ECO:0000313" key="2">
    <source>
        <dbReference type="EMBL" id="KAK2572009.1"/>
    </source>
</evidence>
<dbReference type="GO" id="GO:0016757">
    <property type="term" value="F:glycosyltransferase activity"/>
    <property type="evidence" value="ECO:0007669"/>
    <property type="project" value="UniProtKB-KW"/>
</dbReference>
<dbReference type="AlphaFoldDB" id="A0AAD9R2L5"/>
<keyword evidence="2" id="KW-0328">Glycosyltransferase</keyword>
<feature type="transmembrane region" description="Helical" evidence="1">
    <location>
        <begin position="39"/>
        <end position="58"/>
    </location>
</feature>